<dbReference type="Proteomes" id="UP000777438">
    <property type="component" value="Unassembled WGS sequence"/>
</dbReference>
<comment type="caution">
    <text evidence="1">The sequence shown here is derived from an EMBL/GenBank/DDBJ whole genome shotgun (WGS) entry which is preliminary data.</text>
</comment>
<sequence length="199" mass="22729">MDSPKGRHIHFFHTESFNCSPCVRASRVQFLFYTIRTSRRLKDSKERQEESQYLSRCLTSWLPILSRVFWALRAPWTSMASRAAVFGSEELLSDASKGDTYVYRLFVALPGPVQWSHLAQKSWIHRELAVPLSSASDHFSIAVEPWGGSSPAGLVQFWRACKSDIFNGSRLPEDRRLFGLEDAVACRMCSFHPNVYGHI</sequence>
<dbReference type="AlphaFoldDB" id="A0A9P9AI61"/>
<dbReference type="EMBL" id="JAGPYM010000061">
    <property type="protein sequence ID" value="KAH6870962.1"/>
    <property type="molecule type" value="Genomic_DNA"/>
</dbReference>
<name>A0A9P9AI61_9HYPO</name>
<proteinExistence type="predicted"/>
<keyword evidence="2" id="KW-1185">Reference proteome</keyword>
<organism evidence="1 2">
    <name type="scientific">Thelonectria olida</name>
    <dbReference type="NCBI Taxonomy" id="1576542"/>
    <lineage>
        <taxon>Eukaryota</taxon>
        <taxon>Fungi</taxon>
        <taxon>Dikarya</taxon>
        <taxon>Ascomycota</taxon>
        <taxon>Pezizomycotina</taxon>
        <taxon>Sordariomycetes</taxon>
        <taxon>Hypocreomycetidae</taxon>
        <taxon>Hypocreales</taxon>
        <taxon>Nectriaceae</taxon>
        <taxon>Thelonectria</taxon>
    </lineage>
</organism>
<evidence type="ECO:0000313" key="1">
    <source>
        <dbReference type="EMBL" id="KAH6870962.1"/>
    </source>
</evidence>
<gene>
    <name evidence="1" type="ORF">B0T10DRAFT_592859</name>
</gene>
<protein>
    <submittedName>
        <fullName evidence="1">Uncharacterized protein</fullName>
    </submittedName>
</protein>
<accession>A0A9P9AI61</accession>
<reference evidence="1 2" key="1">
    <citation type="journal article" date="2021" name="Nat. Commun.">
        <title>Genetic determinants of endophytism in the Arabidopsis root mycobiome.</title>
        <authorList>
            <person name="Mesny F."/>
            <person name="Miyauchi S."/>
            <person name="Thiergart T."/>
            <person name="Pickel B."/>
            <person name="Atanasova L."/>
            <person name="Karlsson M."/>
            <person name="Huettel B."/>
            <person name="Barry K.W."/>
            <person name="Haridas S."/>
            <person name="Chen C."/>
            <person name="Bauer D."/>
            <person name="Andreopoulos W."/>
            <person name="Pangilinan J."/>
            <person name="LaButti K."/>
            <person name="Riley R."/>
            <person name="Lipzen A."/>
            <person name="Clum A."/>
            <person name="Drula E."/>
            <person name="Henrissat B."/>
            <person name="Kohler A."/>
            <person name="Grigoriev I.V."/>
            <person name="Martin F.M."/>
            <person name="Hacquard S."/>
        </authorList>
    </citation>
    <scope>NUCLEOTIDE SEQUENCE [LARGE SCALE GENOMIC DNA]</scope>
    <source>
        <strain evidence="1 2">MPI-CAGE-CH-0241</strain>
    </source>
</reference>
<evidence type="ECO:0000313" key="2">
    <source>
        <dbReference type="Proteomes" id="UP000777438"/>
    </source>
</evidence>